<evidence type="ECO:0000256" key="5">
    <source>
        <dbReference type="PIRSR" id="PIRSR615500-1"/>
    </source>
</evidence>
<dbReference type="GO" id="GO:0005975">
    <property type="term" value="P:carbohydrate metabolic process"/>
    <property type="evidence" value="ECO:0007669"/>
    <property type="project" value="UniProtKB-ARBA"/>
</dbReference>
<dbReference type="PRINTS" id="PR00723">
    <property type="entry name" value="SUBTILISIN"/>
</dbReference>
<dbReference type="PANTHER" id="PTHR43806">
    <property type="entry name" value="PEPTIDASE S8"/>
    <property type="match status" value="1"/>
</dbReference>
<accession>A0A7C9RX03</accession>
<name>A0A7C9RX03_9PSEU</name>
<dbReference type="InterPro" id="IPR036852">
    <property type="entry name" value="Peptidase_S8/S53_dom_sf"/>
</dbReference>
<dbReference type="GO" id="GO:0004252">
    <property type="term" value="F:serine-type endopeptidase activity"/>
    <property type="evidence" value="ECO:0007669"/>
    <property type="project" value="UniProtKB-UniRule"/>
</dbReference>
<dbReference type="SUPFAM" id="SSF52743">
    <property type="entry name" value="Subtilisin-like"/>
    <property type="match status" value="1"/>
</dbReference>
<keyword evidence="11" id="KW-1185">Reference proteome</keyword>
<dbReference type="RefSeq" id="WP_166053768.1">
    <property type="nucleotide sequence ID" value="NZ_JAAMPJ010000014.1"/>
</dbReference>
<dbReference type="Proteomes" id="UP000481360">
    <property type="component" value="Unassembled WGS sequence"/>
</dbReference>
<feature type="domain" description="Peptidase S8/S53" evidence="9">
    <location>
        <begin position="194"/>
        <end position="450"/>
    </location>
</feature>
<protein>
    <submittedName>
        <fullName evidence="10">S8 family serine peptidase</fullName>
    </submittedName>
</protein>
<feature type="signal peptide" evidence="8">
    <location>
        <begin position="1"/>
        <end position="28"/>
    </location>
</feature>
<keyword evidence="8" id="KW-0732">Signal</keyword>
<keyword evidence="4 6" id="KW-0720">Serine protease</keyword>
<evidence type="ECO:0000313" key="10">
    <source>
        <dbReference type="EMBL" id="NGY64967.1"/>
    </source>
</evidence>
<feature type="active site" description="Charge relay system" evidence="5 6">
    <location>
        <position position="235"/>
    </location>
</feature>
<dbReference type="Pfam" id="PF00082">
    <property type="entry name" value="Peptidase_S8"/>
    <property type="match status" value="1"/>
</dbReference>
<dbReference type="InterPro" id="IPR015500">
    <property type="entry name" value="Peptidase_S8_subtilisin-rel"/>
</dbReference>
<proteinExistence type="inferred from homology"/>
<dbReference type="PROSITE" id="PS00136">
    <property type="entry name" value="SUBTILASE_ASP"/>
    <property type="match status" value="1"/>
</dbReference>
<dbReference type="PROSITE" id="PS51892">
    <property type="entry name" value="SUBTILASE"/>
    <property type="match status" value="1"/>
</dbReference>
<evidence type="ECO:0000256" key="8">
    <source>
        <dbReference type="SAM" id="SignalP"/>
    </source>
</evidence>
<dbReference type="PROSITE" id="PS00137">
    <property type="entry name" value="SUBTILASE_HIS"/>
    <property type="match status" value="1"/>
</dbReference>
<evidence type="ECO:0000313" key="11">
    <source>
        <dbReference type="Proteomes" id="UP000481360"/>
    </source>
</evidence>
<dbReference type="Gene3D" id="3.40.50.200">
    <property type="entry name" value="Peptidase S8/S53 domain"/>
    <property type="match status" value="1"/>
</dbReference>
<dbReference type="InterPro" id="IPR023828">
    <property type="entry name" value="Peptidase_S8_Ser-AS"/>
</dbReference>
<dbReference type="GO" id="GO:0006508">
    <property type="term" value="P:proteolysis"/>
    <property type="evidence" value="ECO:0007669"/>
    <property type="project" value="UniProtKB-KW"/>
</dbReference>
<keyword evidence="2 6" id="KW-0645">Protease</keyword>
<evidence type="ECO:0000259" key="9">
    <source>
        <dbReference type="Pfam" id="PF00082"/>
    </source>
</evidence>
<reference evidence="10 11" key="1">
    <citation type="submission" date="2020-03" db="EMBL/GenBank/DDBJ databases">
        <title>Isolation and identification of active actinomycetes.</title>
        <authorList>
            <person name="Sun X."/>
        </authorList>
    </citation>
    <scope>NUCLEOTIDE SEQUENCE [LARGE SCALE GENOMIC DNA]</scope>
    <source>
        <strain evidence="10 11">NEAU-D13</strain>
    </source>
</reference>
<dbReference type="InterPro" id="IPR000209">
    <property type="entry name" value="Peptidase_S8/S53_dom"/>
</dbReference>
<dbReference type="PANTHER" id="PTHR43806:SF65">
    <property type="entry name" value="SERINE PROTEASE APRX"/>
    <property type="match status" value="1"/>
</dbReference>
<feature type="chain" id="PRO_5028916090" evidence="8">
    <location>
        <begin position="29"/>
        <end position="1052"/>
    </location>
</feature>
<gene>
    <name evidence="10" type="ORF">G7043_39240</name>
</gene>
<feature type="active site" description="Charge relay system" evidence="5 6">
    <location>
        <position position="403"/>
    </location>
</feature>
<evidence type="ECO:0000256" key="2">
    <source>
        <dbReference type="ARBA" id="ARBA00022670"/>
    </source>
</evidence>
<dbReference type="CDD" id="cd07474">
    <property type="entry name" value="Peptidases_S8_subtilisin_Vpr-like"/>
    <property type="match status" value="1"/>
</dbReference>
<dbReference type="InterPro" id="IPR022398">
    <property type="entry name" value="Peptidase_S8_His-AS"/>
</dbReference>
<dbReference type="EMBL" id="JAAMPJ010000014">
    <property type="protein sequence ID" value="NGY64967.1"/>
    <property type="molecule type" value="Genomic_DNA"/>
</dbReference>
<evidence type="ECO:0000256" key="7">
    <source>
        <dbReference type="RuleBase" id="RU003355"/>
    </source>
</evidence>
<organism evidence="10 11">
    <name type="scientific">Lentzea alba</name>
    <dbReference type="NCBI Taxonomy" id="2714351"/>
    <lineage>
        <taxon>Bacteria</taxon>
        <taxon>Bacillati</taxon>
        <taxon>Actinomycetota</taxon>
        <taxon>Actinomycetes</taxon>
        <taxon>Pseudonocardiales</taxon>
        <taxon>Pseudonocardiaceae</taxon>
        <taxon>Lentzea</taxon>
    </lineage>
</organism>
<comment type="similarity">
    <text evidence="1 6 7">Belongs to the peptidase S8 family.</text>
</comment>
<evidence type="ECO:0000256" key="1">
    <source>
        <dbReference type="ARBA" id="ARBA00011073"/>
    </source>
</evidence>
<evidence type="ECO:0000256" key="4">
    <source>
        <dbReference type="ARBA" id="ARBA00022825"/>
    </source>
</evidence>
<dbReference type="Gene3D" id="2.60.40.10">
    <property type="entry name" value="Immunoglobulins"/>
    <property type="match status" value="1"/>
</dbReference>
<sequence>MKRSHIAAGLTAVVVAATAAVPVSTASAAPQPEVRADGLTTKVTLVTGDEVVVANGQVRARGAKGREKVGFRTFKDPRGDLHVVPLDAQARLNSGELDERLFDVSLLARSGYDDASSKTIPLIVQGQGISAAGAESLPSIGAHAVTVDKSGGFWSGARAAGTGRIWLDGKVTASLDRSAAQVGAPQAWEKGFTGKDVTVAILDTGVDETHPDLAGAVVESKNFSDSDTTDDRLGHGTHVASTVTGDGKYKGIAPDAKLVNGKVLGDHGGGRESDIIAGMEWAATKAKVINMSLGSSWPDEGTDPMSLALNKITEQTGALFVVAAGNSGGAIGSPASADAALTVGAVDRGDQLAPFSSRGPRWYNNAVKPDITAPGVDIVAAKARNGQIGTPVGDAHVALSGTSMATPHVAGAAAILAAKNPQWKAEDIKAALMNSAKPNPSLTVYEQGAGRLDVGRAVSTNVSTDHGSLSLGTALWPHDDDKVIERKLTYRNTGSEPVTLDLSVTEVKPAANGLFSVTPAKLTIPAGGTADATVTADTRANVPDAIYGAAVTASDGTRVPVGVVKEVESYDVSLTFLDHNGQLTPNYFYRFVDLFHRQAYVRFDASGKLVQRLPKGTFFLDGFVQTPGAQPTDRWKTTILSEPAYEVTGAADLVFDARQAIQPSIGVERKDAAPATSELSFDMQANWGATGATWGLRDFEGLFVRPSTTSWPTFTFSASSVMAKPDGTGFFHLSPYQYHVRITEKSRVPENLQRTVKDRDLARVDSVTHARVPGSIGQRDDGASGPLPLRLKEFYTPDVEWMGSLTESAKLNEFPGHGYQFTGVPRKFKLGRTTTEHWNSAVYGPSMPNDPRYVRFAGRLGNQLRLDVPMASAIGTVGTGTHTGKTVITLDGKVIAETDYAGSARAADVPAEKRRYQAHVELNRDTQSSRITTDWQFTSEHVAGEEYRPVPLLAVRFEPELDELNRAGRVLTLPITVQRNGFGNVTDIKDPAVSVSYDEGKTWKQVPLRKTRGGWQVTLLHPHGAKNVSLKARAADAGGEVQQTIIRAYDLK</sequence>
<dbReference type="InterPro" id="IPR034213">
    <property type="entry name" value="S8_Vpr-like"/>
</dbReference>
<dbReference type="InterPro" id="IPR050131">
    <property type="entry name" value="Peptidase_S8_subtilisin-like"/>
</dbReference>
<dbReference type="AlphaFoldDB" id="A0A7C9RX03"/>
<comment type="caution">
    <text evidence="10">The sequence shown here is derived from an EMBL/GenBank/DDBJ whole genome shotgun (WGS) entry which is preliminary data.</text>
</comment>
<dbReference type="InterPro" id="IPR013783">
    <property type="entry name" value="Ig-like_fold"/>
</dbReference>
<dbReference type="PROSITE" id="PS00138">
    <property type="entry name" value="SUBTILASE_SER"/>
    <property type="match status" value="1"/>
</dbReference>
<feature type="active site" description="Charge relay system" evidence="5 6">
    <location>
        <position position="203"/>
    </location>
</feature>
<dbReference type="InterPro" id="IPR023827">
    <property type="entry name" value="Peptidase_S8_Asp-AS"/>
</dbReference>
<evidence type="ECO:0000256" key="6">
    <source>
        <dbReference type="PROSITE-ProRule" id="PRU01240"/>
    </source>
</evidence>
<evidence type="ECO:0000256" key="3">
    <source>
        <dbReference type="ARBA" id="ARBA00022801"/>
    </source>
</evidence>
<keyword evidence="3 6" id="KW-0378">Hydrolase</keyword>